<proteinExistence type="predicted"/>
<accession>A0ABD3X4Y3</accession>
<feature type="compositionally biased region" description="Basic and acidic residues" evidence="1">
    <location>
        <begin position="72"/>
        <end position="81"/>
    </location>
</feature>
<sequence>MKYIILMSMLGLIYCAPVEENVVQLVKRAQETIMYGNQQNEPMNKVKKSGNDLAADTDIGGTVKAFPPVDIPEQKTKEKDAVSPTADKIDTGNSPNENGAEKGKNENSNEGKALPVLKNLQTSSDINAADSSTDAASLGNDAEDKIKESEDYFKTGPALTEEDEAIRAYLQMLESAKDYYNPYQGQMYDNYPPYPGYRRLRRSYMLPKARTFKAGHRTKRDLLAPEEERALLEYLEPYEGYEEYDPYPANQNEINLELLRQYLDLASPSDDTDGNSVYPEERYYSNQEAEPLTYRGEPGYFVPTKRQAGLSFVPGIKRDQYFFPAFEEPRTHLAAFTGKRNYDDYAANYERLMQLAKDLNLREEGYYDPYENSEYGYRK</sequence>
<organism evidence="3 4">
    <name type="scientific">Sinanodonta woodiana</name>
    <name type="common">Chinese pond mussel</name>
    <name type="synonym">Anodonta woodiana</name>
    <dbReference type="NCBI Taxonomy" id="1069815"/>
    <lineage>
        <taxon>Eukaryota</taxon>
        <taxon>Metazoa</taxon>
        <taxon>Spiralia</taxon>
        <taxon>Lophotrochozoa</taxon>
        <taxon>Mollusca</taxon>
        <taxon>Bivalvia</taxon>
        <taxon>Autobranchia</taxon>
        <taxon>Heteroconchia</taxon>
        <taxon>Palaeoheterodonta</taxon>
        <taxon>Unionida</taxon>
        <taxon>Unionoidea</taxon>
        <taxon>Unionidae</taxon>
        <taxon>Unioninae</taxon>
        <taxon>Sinanodonta</taxon>
    </lineage>
</organism>
<gene>
    <name evidence="3" type="ORF">ACJMK2_027762</name>
</gene>
<keyword evidence="2" id="KW-0732">Signal</keyword>
<reference evidence="3 4" key="1">
    <citation type="submission" date="2024-11" db="EMBL/GenBank/DDBJ databases">
        <title>Chromosome-level genome assembly of the freshwater bivalve Anodonta woodiana.</title>
        <authorList>
            <person name="Chen X."/>
        </authorList>
    </citation>
    <scope>NUCLEOTIDE SEQUENCE [LARGE SCALE GENOMIC DNA]</scope>
    <source>
        <strain evidence="3">MN2024</strain>
        <tissue evidence="3">Gills</tissue>
    </source>
</reference>
<comment type="caution">
    <text evidence="3">The sequence shown here is derived from an EMBL/GenBank/DDBJ whole genome shotgun (WGS) entry which is preliminary data.</text>
</comment>
<feature type="signal peptide" evidence="2">
    <location>
        <begin position="1"/>
        <end position="15"/>
    </location>
</feature>
<evidence type="ECO:0000313" key="4">
    <source>
        <dbReference type="Proteomes" id="UP001634394"/>
    </source>
</evidence>
<evidence type="ECO:0000313" key="3">
    <source>
        <dbReference type="EMBL" id="KAL3881309.1"/>
    </source>
</evidence>
<dbReference type="AlphaFoldDB" id="A0ABD3X4Y3"/>
<dbReference type="EMBL" id="JBJQND010000003">
    <property type="protein sequence ID" value="KAL3881309.1"/>
    <property type="molecule type" value="Genomic_DNA"/>
</dbReference>
<name>A0ABD3X4Y3_SINWO</name>
<protein>
    <submittedName>
        <fullName evidence="3">Uncharacterized protein</fullName>
    </submittedName>
</protein>
<feature type="compositionally biased region" description="Basic and acidic residues" evidence="1">
    <location>
        <begin position="99"/>
        <end position="109"/>
    </location>
</feature>
<evidence type="ECO:0000256" key="2">
    <source>
        <dbReference type="SAM" id="SignalP"/>
    </source>
</evidence>
<dbReference type="Proteomes" id="UP001634394">
    <property type="component" value="Unassembled WGS sequence"/>
</dbReference>
<keyword evidence="4" id="KW-1185">Reference proteome</keyword>
<feature type="region of interest" description="Disordered" evidence="1">
    <location>
        <begin position="64"/>
        <end position="110"/>
    </location>
</feature>
<evidence type="ECO:0000256" key="1">
    <source>
        <dbReference type="SAM" id="MobiDB-lite"/>
    </source>
</evidence>
<feature type="chain" id="PRO_5044882801" evidence="2">
    <location>
        <begin position="16"/>
        <end position="379"/>
    </location>
</feature>